<evidence type="ECO:0000256" key="2">
    <source>
        <dbReference type="ARBA" id="ARBA00010400"/>
    </source>
</evidence>
<organism evidence="6 7">
    <name type="scientific">Phytophthora megakarya</name>
    <dbReference type="NCBI Taxonomy" id="4795"/>
    <lineage>
        <taxon>Eukaryota</taxon>
        <taxon>Sar</taxon>
        <taxon>Stramenopiles</taxon>
        <taxon>Oomycota</taxon>
        <taxon>Peronosporomycetes</taxon>
        <taxon>Peronosporales</taxon>
        <taxon>Peronosporaceae</taxon>
        <taxon>Phytophthora</taxon>
    </lineage>
</organism>
<feature type="signal peptide" evidence="5">
    <location>
        <begin position="1"/>
        <end position="22"/>
    </location>
</feature>
<evidence type="ECO:0000256" key="4">
    <source>
        <dbReference type="ARBA" id="ARBA00022729"/>
    </source>
</evidence>
<dbReference type="Proteomes" id="UP000198211">
    <property type="component" value="Unassembled WGS sequence"/>
</dbReference>
<comment type="similarity">
    <text evidence="2 5">Belongs to the RxLR effector family.</text>
</comment>
<evidence type="ECO:0000256" key="5">
    <source>
        <dbReference type="RuleBase" id="RU367124"/>
    </source>
</evidence>
<accession>A0A225UM30</accession>
<comment type="subcellular location">
    <subcellularLocation>
        <location evidence="1 5">Secreted</location>
    </subcellularLocation>
</comment>
<name>A0A225UM30_9STRA</name>
<evidence type="ECO:0000256" key="3">
    <source>
        <dbReference type="ARBA" id="ARBA00022525"/>
    </source>
</evidence>
<feature type="chain" id="PRO_5045010655" description="RxLR effector protein" evidence="5">
    <location>
        <begin position="23"/>
        <end position="135"/>
    </location>
</feature>
<dbReference type="EMBL" id="NBNE01015064">
    <property type="protein sequence ID" value="OWY94008.1"/>
    <property type="molecule type" value="Genomic_DNA"/>
</dbReference>
<evidence type="ECO:0000256" key="1">
    <source>
        <dbReference type="ARBA" id="ARBA00004613"/>
    </source>
</evidence>
<comment type="domain">
    <text evidence="5">The RxLR-dEER motif acts to carry the protein into the host cell cytoplasm through binding to cell surface phosphatidylinositol-3-phosphate.</text>
</comment>
<gene>
    <name evidence="6" type="ORF">PHMEG_00036389</name>
</gene>
<proteinExistence type="inferred from homology"/>
<evidence type="ECO:0000313" key="6">
    <source>
        <dbReference type="EMBL" id="OWY94008.1"/>
    </source>
</evidence>
<keyword evidence="3 5" id="KW-0964">Secreted</keyword>
<comment type="function">
    <text evidence="5">Effector that suppresses plant defense responses during pathogen infection.</text>
</comment>
<comment type="caution">
    <text evidence="6">The sequence shown here is derived from an EMBL/GenBank/DDBJ whole genome shotgun (WGS) entry which is preliminary data.</text>
</comment>
<keyword evidence="4 5" id="KW-0732">Signal</keyword>
<protein>
    <recommendedName>
        <fullName evidence="5">RxLR effector protein</fullName>
    </recommendedName>
</protein>
<keyword evidence="7" id="KW-1185">Reference proteome</keyword>
<reference evidence="7" key="1">
    <citation type="submission" date="2017-03" db="EMBL/GenBank/DDBJ databases">
        <title>Phytopthora megakarya and P. palmivora, two closely related causual agents of cacao black pod achieved similar genome size and gene model numbers by different mechanisms.</title>
        <authorList>
            <person name="Ali S."/>
            <person name="Shao J."/>
            <person name="Larry D.J."/>
            <person name="Kronmiller B."/>
            <person name="Shen D."/>
            <person name="Strem M.D."/>
            <person name="Melnick R.L."/>
            <person name="Guiltinan M.J."/>
            <person name="Tyler B.M."/>
            <person name="Meinhardt L.W."/>
            <person name="Bailey B.A."/>
        </authorList>
    </citation>
    <scope>NUCLEOTIDE SEQUENCE [LARGE SCALE GENOMIC DNA]</scope>
    <source>
        <strain evidence="7">zdho120</strain>
    </source>
</reference>
<dbReference type="OrthoDB" id="126513at2759"/>
<dbReference type="InterPro" id="IPR031825">
    <property type="entry name" value="RXLR"/>
</dbReference>
<evidence type="ECO:0000313" key="7">
    <source>
        <dbReference type="Proteomes" id="UP000198211"/>
    </source>
</evidence>
<sequence>MRLTQVVVVAAVSFLFTSDVIAVTMDSNQAKVSAVAGADPSHRFMRSYKPVEEDSDDLDVIDETEERGGTSKLQDLARSWGLSYDEIATGTQRLTHDQQIAWTAVVNKAIAKSQKKSRDAYNAAWRKANGYERRL</sequence>
<dbReference type="Pfam" id="PF16810">
    <property type="entry name" value="RXLR"/>
    <property type="match status" value="1"/>
</dbReference>
<dbReference type="AlphaFoldDB" id="A0A225UM30"/>